<dbReference type="EMBL" id="FNOK01000007">
    <property type="protein sequence ID" value="SDX11539.1"/>
    <property type="molecule type" value="Genomic_DNA"/>
</dbReference>
<accession>A0A1H2Z414</accession>
<proteinExistence type="predicted"/>
<name>A0A1H2Z414_9PSEU</name>
<dbReference type="Gene3D" id="1.10.287.1060">
    <property type="entry name" value="ESAT-6-like"/>
    <property type="match status" value="1"/>
</dbReference>
<reference evidence="2" key="1">
    <citation type="submission" date="2016-10" db="EMBL/GenBank/DDBJ databases">
        <authorList>
            <person name="Varghese N."/>
            <person name="Submissions S."/>
        </authorList>
    </citation>
    <scope>NUCLEOTIDE SEQUENCE [LARGE SCALE GENOMIC DNA]</scope>
    <source>
        <strain evidence="2">CGMCC 4.3530</strain>
    </source>
</reference>
<organism evidence="1 2">
    <name type="scientific">Saccharopolyspora shandongensis</name>
    <dbReference type="NCBI Taxonomy" id="418495"/>
    <lineage>
        <taxon>Bacteria</taxon>
        <taxon>Bacillati</taxon>
        <taxon>Actinomycetota</taxon>
        <taxon>Actinomycetes</taxon>
        <taxon>Pseudonocardiales</taxon>
        <taxon>Pseudonocardiaceae</taxon>
        <taxon>Saccharopolyspora</taxon>
    </lineage>
</organism>
<evidence type="ECO:0000313" key="2">
    <source>
        <dbReference type="Proteomes" id="UP000199529"/>
    </source>
</evidence>
<dbReference type="RefSeq" id="WP_093264282.1">
    <property type="nucleotide sequence ID" value="NZ_FNOK01000007.1"/>
</dbReference>
<protein>
    <submittedName>
        <fullName evidence="1">Uncharacterized protein</fullName>
    </submittedName>
</protein>
<dbReference type="STRING" id="418495.SAMN05216215_1007249"/>
<dbReference type="SUPFAM" id="SSF140453">
    <property type="entry name" value="EsxAB dimer-like"/>
    <property type="match status" value="1"/>
</dbReference>
<dbReference type="OrthoDB" id="9759366at2"/>
<dbReference type="AlphaFoldDB" id="A0A1H2Z414"/>
<sequence>MTDLDVNKAESEALVAMMYKQTDKLNGHIDEIQRVVNQIIQDPALSGHWKDSWQGAQQMIDNEQKNMIQQFHQGSGLLNNVTEAYKDVDKVAAQYFM</sequence>
<dbReference type="Proteomes" id="UP000199529">
    <property type="component" value="Unassembled WGS sequence"/>
</dbReference>
<keyword evidence="2" id="KW-1185">Reference proteome</keyword>
<dbReference type="InterPro" id="IPR036689">
    <property type="entry name" value="ESAT-6-like_sf"/>
</dbReference>
<evidence type="ECO:0000313" key="1">
    <source>
        <dbReference type="EMBL" id="SDX11539.1"/>
    </source>
</evidence>
<gene>
    <name evidence="1" type="ORF">SAMN05216215_1007249</name>
</gene>